<dbReference type="EMBL" id="KK198758">
    <property type="protein sequence ID" value="KCW67308.1"/>
    <property type="molecule type" value="Genomic_DNA"/>
</dbReference>
<organism evidence="1">
    <name type="scientific">Eucalyptus grandis</name>
    <name type="common">Flooded gum</name>
    <dbReference type="NCBI Taxonomy" id="71139"/>
    <lineage>
        <taxon>Eukaryota</taxon>
        <taxon>Viridiplantae</taxon>
        <taxon>Streptophyta</taxon>
        <taxon>Embryophyta</taxon>
        <taxon>Tracheophyta</taxon>
        <taxon>Spermatophyta</taxon>
        <taxon>Magnoliopsida</taxon>
        <taxon>eudicotyledons</taxon>
        <taxon>Gunneridae</taxon>
        <taxon>Pentapetalae</taxon>
        <taxon>rosids</taxon>
        <taxon>malvids</taxon>
        <taxon>Myrtales</taxon>
        <taxon>Myrtaceae</taxon>
        <taxon>Myrtoideae</taxon>
        <taxon>Eucalypteae</taxon>
        <taxon>Eucalyptus</taxon>
    </lineage>
</organism>
<dbReference type="Gramene" id="KCW67308">
    <property type="protein sequence ID" value="KCW67308"/>
    <property type="gene ID" value="EUGRSUZ_F01095"/>
</dbReference>
<dbReference type="Gramene" id="KCW67309">
    <property type="protein sequence ID" value="KCW67309"/>
    <property type="gene ID" value="EUGRSUZ_F01095"/>
</dbReference>
<dbReference type="Gramene" id="KCW67307">
    <property type="protein sequence ID" value="KCW67307"/>
    <property type="gene ID" value="EUGRSUZ_F01095"/>
</dbReference>
<sequence length="81" mass="9359">MNTNFFLLFCYPVSEHNSQTRQYTFYCIPPCAKKPLTCLAARGREINYNERSSSPQQLASNQILIMHANYLTLNPKITTLQ</sequence>
<protein>
    <submittedName>
        <fullName evidence="1">Uncharacterized protein</fullName>
    </submittedName>
</protein>
<gene>
    <name evidence="1" type="ORF">EUGRSUZ_F01095</name>
</gene>
<dbReference type="EMBL" id="KK198758">
    <property type="protein sequence ID" value="KCW67307.1"/>
    <property type="molecule type" value="Genomic_DNA"/>
</dbReference>
<dbReference type="EMBL" id="KK198758">
    <property type="protein sequence ID" value="KCW67309.1"/>
    <property type="molecule type" value="Genomic_DNA"/>
</dbReference>
<dbReference type="AlphaFoldDB" id="A0A059BM54"/>
<evidence type="ECO:0000313" key="1">
    <source>
        <dbReference type="EMBL" id="KCW67307.1"/>
    </source>
</evidence>
<reference evidence="1" key="1">
    <citation type="submission" date="2013-07" db="EMBL/GenBank/DDBJ databases">
        <title>The genome of Eucalyptus grandis.</title>
        <authorList>
            <person name="Schmutz J."/>
            <person name="Hayes R."/>
            <person name="Myburg A."/>
            <person name="Tuskan G."/>
            <person name="Grattapaglia D."/>
            <person name="Rokhsar D.S."/>
        </authorList>
    </citation>
    <scope>NUCLEOTIDE SEQUENCE</scope>
    <source>
        <tissue evidence="1">Leaf extractions</tissue>
    </source>
</reference>
<proteinExistence type="predicted"/>
<name>A0A059BM54_EUCGR</name>
<accession>A0A059BM54</accession>